<dbReference type="EC" id="3.13.1.4" evidence="8"/>
<keyword evidence="4 12" id="KW-0274">FAD</keyword>
<evidence type="ECO:0000256" key="4">
    <source>
        <dbReference type="ARBA" id="ARBA00022827"/>
    </source>
</evidence>
<dbReference type="Pfam" id="PF02770">
    <property type="entry name" value="Acyl-CoA_dh_M"/>
    <property type="match status" value="1"/>
</dbReference>
<dbReference type="GO" id="GO:0050660">
    <property type="term" value="F:flavin adenine dinucleotide binding"/>
    <property type="evidence" value="ECO:0007669"/>
    <property type="project" value="InterPro"/>
</dbReference>
<evidence type="ECO:0000313" key="16">
    <source>
        <dbReference type="EMBL" id="SKA34153.1"/>
    </source>
</evidence>
<reference evidence="17" key="1">
    <citation type="submission" date="2017-02" db="EMBL/GenBank/DDBJ databases">
        <authorList>
            <person name="Varghese N."/>
            <person name="Submissions S."/>
        </authorList>
    </citation>
    <scope>NUCLEOTIDE SEQUENCE [LARGE SCALE GENOMIC DNA]</scope>
    <source>
        <strain evidence="17">ATCC 27094</strain>
    </source>
</reference>
<dbReference type="PROSITE" id="PS00073">
    <property type="entry name" value="ACYL_COA_DH_2"/>
    <property type="match status" value="1"/>
</dbReference>
<dbReference type="PIRSF" id="PIRSF016578">
    <property type="entry name" value="HsaA"/>
    <property type="match status" value="1"/>
</dbReference>
<dbReference type="InterPro" id="IPR009075">
    <property type="entry name" value="AcylCo_DH/oxidase_C"/>
</dbReference>
<evidence type="ECO:0000259" key="15">
    <source>
        <dbReference type="Pfam" id="PF02771"/>
    </source>
</evidence>
<evidence type="ECO:0000256" key="12">
    <source>
        <dbReference type="RuleBase" id="RU362125"/>
    </source>
</evidence>
<dbReference type="PANTHER" id="PTHR43884">
    <property type="entry name" value="ACYL-COA DEHYDROGENASE"/>
    <property type="match status" value="1"/>
</dbReference>
<dbReference type="EMBL" id="FUWJ01000011">
    <property type="protein sequence ID" value="SKA34153.1"/>
    <property type="molecule type" value="Genomic_DNA"/>
</dbReference>
<dbReference type="Pfam" id="PF00441">
    <property type="entry name" value="Acyl-CoA_dh_1"/>
    <property type="match status" value="1"/>
</dbReference>
<keyword evidence="3 12" id="KW-0285">Flavoprotein</keyword>
<evidence type="ECO:0000256" key="8">
    <source>
        <dbReference type="ARBA" id="ARBA00066461"/>
    </source>
</evidence>
<gene>
    <name evidence="16" type="ORF">SAMN02745126_05487</name>
</gene>
<dbReference type="Gene3D" id="1.10.540.10">
    <property type="entry name" value="Acyl-CoA dehydrogenase/oxidase, N-terminal domain"/>
    <property type="match status" value="1"/>
</dbReference>
<dbReference type="InterPro" id="IPR013786">
    <property type="entry name" value="AcylCoA_DH/ox_N"/>
</dbReference>
<dbReference type="InterPro" id="IPR046373">
    <property type="entry name" value="Acyl-CoA_Oxase/DH_mid-dom_sf"/>
</dbReference>
<evidence type="ECO:0000313" key="17">
    <source>
        <dbReference type="Proteomes" id="UP000190092"/>
    </source>
</evidence>
<dbReference type="InterPro" id="IPR037069">
    <property type="entry name" value="AcylCoA_DH/ox_N_sf"/>
</dbReference>
<comment type="cofactor">
    <cofactor evidence="1 12">
        <name>FAD</name>
        <dbReference type="ChEBI" id="CHEBI:57692"/>
    </cofactor>
</comment>
<feature type="domain" description="Acyl-CoA oxidase/dehydrogenase middle" evidence="14">
    <location>
        <begin position="123"/>
        <end position="218"/>
    </location>
</feature>
<evidence type="ECO:0000256" key="10">
    <source>
        <dbReference type="ARBA" id="ARBA00072305"/>
    </source>
</evidence>
<dbReference type="GO" id="GO:0003995">
    <property type="term" value="F:acyl-CoA dehydrogenase activity"/>
    <property type="evidence" value="ECO:0007669"/>
    <property type="project" value="InterPro"/>
</dbReference>
<keyword evidence="5 12" id="KW-0560">Oxidoreductase</keyword>
<organism evidence="16 17">
    <name type="scientific">Enhydrobacter aerosaccus</name>
    <dbReference type="NCBI Taxonomy" id="225324"/>
    <lineage>
        <taxon>Bacteria</taxon>
        <taxon>Pseudomonadati</taxon>
        <taxon>Pseudomonadota</taxon>
        <taxon>Alphaproteobacteria</taxon>
        <taxon>Hyphomicrobiales</taxon>
        <taxon>Enhydrobacter</taxon>
    </lineage>
</organism>
<proteinExistence type="inferred from homology"/>
<dbReference type="SUPFAM" id="SSF47203">
    <property type="entry name" value="Acyl-CoA dehydrogenase C-terminal domain-like"/>
    <property type="match status" value="1"/>
</dbReference>
<dbReference type="PANTHER" id="PTHR43884:SF12">
    <property type="entry name" value="ISOVALERYL-COA DEHYDROGENASE, MITOCHONDRIAL-RELATED"/>
    <property type="match status" value="1"/>
</dbReference>
<evidence type="ECO:0000256" key="11">
    <source>
        <dbReference type="ARBA" id="ARBA00075603"/>
    </source>
</evidence>
<evidence type="ECO:0000259" key="13">
    <source>
        <dbReference type="Pfam" id="PF00441"/>
    </source>
</evidence>
<dbReference type="Gene3D" id="2.40.110.10">
    <property type="entry name" value="Butyryl-CoA Dehydrogenase, subunit A, domain 2"/>
    <property type="match status" value="1"/>
</dbReference>
<comment type="similarity">
    <text evidence="2 12">Belongs to the acyl-CoA dehydrogenase family.</text>
</comment>
<sequence>MHNYHFEEHHLLLRDQVRKMVEKHVAPIASEIDENNRFPAELVEIFGDMGLLQLWVPQEYGGPGGDLTSVCLVKEEIAKVSESAALIAANNSIGLILPILNFGTEEQKRHYLGLSAKGRTITAVAMTESGTGSDVSSMKTRAVKDGSSWVLNGSKIYITFGSVAHFILVFARTSEGKGANGISAFLVDTKSKGFSFGKEDRKMGIRGVPNVPIFFDNVRVPEENMIGPEGQAFKTCMRILDLNRPTVGATAVGLAQGAIDHATAYARERQQFGRPIAEFQAIQFMLADMQMQTEAARCMLYDCSRMADRQEWDGFSAKASMVKCFASDVAMKVTTDAVQIFGGAGYMRDYPVERYMRDAKINQIFEGTNQIQRLVIARHMLRH</sequence>
<dbReference type="InterPro" id="IPR006091">
    <property type="entry name" value="Acyl-CoA_Oxase/DH_mid-dom"/>
</dbReference>
<dbReference type="AlphaFoldDB" id="A0A1T4T117"/>
<evidence type="ECO:0000256" key="5">
    <source>
        <dbReference type="ARBA" id="ARBA00023002"/>
    </source>
</evidence>
<evidence type="ECO:0000256" key="7">
    <source>
        <dbReference type="ARBA" id="ARBA00066362"/>
    </source>
</evidence>
<evidence type="ECO:0000256" key="6">
    <source>
        <dbReference type="ARBA" id="ARBA00052938"/>
    </source>
</evidence>
<evidence type="ECO:0000259" key="14">
    <source>
        <dbReference type="Pfam" id="PF02770"/>
    </source>
</evidence>
<dbReference type="SUPFAM" id="SSF56645">
    <property type="entry name" value="Acyl-CoA dehydrogenase NM domain-like"/>
    <property type="match status" value="1"/>
</dbReference>
<evidence type="ECO:0000256" key="3">
    <source>
        <dbReference type="ARBA" id="ARBA00022630"/>
    </source>
</evidence>
<evidence type="ECO:0000256" key="1">
    <source>
        <dbReference type="ARBA" id="ARBA00001974"/>
    </source>
</evidence>
<comment type="catalytic activity">
    <reaction evidence="6">
        <text>3-sulfinopropanoyl-CoA + H2O = propanoyl-CoA + sulfite + H(+)</text>
        <dbReference type="Rhea" id="RHEA:41624"/>
        <dbReference type="ChEBI" id="CHEBI:15377"/>
        <dbReference type="ChEBI" id="CHEBI:15378"/>
        <dbReference type="ChEBI" id="CHEBI:17359"/>
        <dbReference type="ChEBI" id="CHEBI:57392"/>
        <dbReference type="ChEBI" id="CHEBI:78349"/>
        <dbReference type="EC" id="3.13.1.4"/>
    </reaction>
    <physiologicalReaction direction="left-to-right" evidence="6">
        <dbReference type="Rhea" id="RHEA:41625"/>
    </physiologicalReaction>
</comment>
<dbReference type="Pfam" id="PF02771">
    <property type="entry name" value="Acyl-CoA_dh_N"/>
    <property type="match status" value="1"/>
</dbReference>
<protein>
    <recommendedName>
        <fullName evidence="9">3-sulfinopropanoyl-CoA desulfinase</fullName>
        <ecNumber evidence="7">1.3.8.10</ecNumber>
        <ecNumber evidence="8">3.13.1.4</ecNumber>
    </recommendedName>
    <alternativeName>
        <fullName evidence="11">3-sulfinopropionyl coenzyme A desulfinase</fullName>
    </alternativeName>
    <alternativeName>
        <fullName evidence="10">Cyclohex-1-ene-1-carbonyl-CoA dehydrogenase</fullName>
    </alternativeName>
</protein>
<dbReference type="InterPro" id="IPR009100">
    <property type="entry name" value="AcylCoA_DH/oxidase_NM_dom_sf"/>
</dbReference>
<dbReference type="Gene3D" id="1.20.140.10">
    <property type="entry name" value="Butyryl-CoA Dehydrogenase, subunit A, domain 3"/>
    <property type="match status" value="1"/>
</dbReference>
<feature type="domain" description="Acyl-CoA dehydrogenase/oxidase C-terminal" evidence="13">
    <location>
        <begin position="233"/>
        <end position="381"/>
    </location>
</feature>
<dbReference type="FunFam" id="2.40.110.10:FF:000001">
    <property type="entry name" value="Acyl-CoA dehydrogenase, mitochondrial"/>
    <property type="match status" value="1"/>
</dbReference>
<dbReference type="EC" id="1.3.8.10" evidence="7"/>
<dbReference type="OrthoDB" id="5510711at2"/>
<feature type="domain" description="Acyl-CoA dehydrogenase/oxidase N-terminal" evidence="15">
    <location>
        <begin position="8"/>
        <end position="118"/>
    </location>
</feature>
<dbReference type="FunFam" id="1.20.140.10:FF:000004">
    <property type="entry name" value="Acyl-CoA dehydrogenase FadE25"/>
    <property type="match status" value="1"/>
</dbReference>
<accession>A0A1T4T117</accession>
<keyword evidence="17" id="KW-1185">Reference proteome</keyword>
<evidence type="ECO:0000256" key="2">
    <source>
        <dbReference type="ARBA" id="ARBA00009347"/>
    </source>
</evidence>
<dbReference type="Proteomes" id="UP000190092">
    <property type="component" value="Unassembled WGS sequence"/>
</dbReference>
<name>A0A1T4T117_9HYPH</name>
<dbReference type="InterPro" id="IPR036250">
    <property type="entry name" value="AcylCo_DH-like_C"/>
</dbReference>
<dbReference type="FunFam" id="1.10.540.10:FF:000002">
    <property type="entry name" value="Acyl-CoA dehydrogenase FadE19"/>
    <property type="match status" value="1"/>
</dbReference>
<dbReference type="InterPro" id="IPR006089">
    <property type="entry name" value="Acyl-CoA_DH_CS"/>
</dbReference>
<evidence type="ECO:0000256" key="9">
    <source>
        <dbReference type="ARBA" id="ARBA00068311"/>
    </source>
</evidence>
<dbReference type="RefSeq" id="WP_085937213.1">
    <property type="nucleotide sequence ID" value="NZ_FUWJ01000011.1"/>
</dbReference>
<dbReference type="STRING" id="225324.SAMN02745126_05487"/>